<protein>
    <submittedName>
        <fullName evidence="1">Uncharacterized protein</fullName>
    </submittedName>
</protein>
<dbReference type="GO" id="GO:0016747">
    <property type="term" value="F:acyltransferase activity, transferring groups other than amino-acyl groups"/>
    <property type="evidence" value="ECO:0007669"/>
    <property type="project" value="InterPro"/>
</dbReference>
<sequence>MYSLIFPFFIITFIEFINDYERFGISREEQDLFALRSQEKYAAALKAGHFLNEITPIKVSLINIKL</sequence>
<dbReference type="Gene3D" id="3.40.47.10">
    <property type="match status" value="1"/>
</dbReference>
<gene>
    <name evidence="1" type="ORF">SMRZ_LOCUS12295</name>
</gene>
<accession>A0A183M8C0</accession>
<dbReference type="EMBL" id="UZAI01007592">
    <property type="protein sequence ID" value="VDO99639.1"/>
    <property type="molecule type" value="Genomic_DNA"/>
</dbReference>
<name>A0A183M8C0_9TREM</name>
<proteinExistence type="predicted"/>
<keyword evidence="2" id="KW-1185">Reference proteome</keyword>
<dbReference type="AlphaFoldDB" id="A0A183M8C0"/>
<evidence type="ECO:0000313" key="1">
    <source>
        <dbReference type="EMBL" id="VDO99639.1"/>
    </source>
</evidence>
<dbReference type="STRING" id="48269.A0A183M8C0"/>
<dbReference type="Proteomes" id="UP000277204">
    <property type="component" value="Unassembled WGS sequence"/>
</dbReference>
<evidence type="ECO:0000313" key="2">
    <source>
        <dbReference type="Proteomes" id="UP000277204"/>
    </source>
</evidence>
<reference evidence="1 2" key="1">
    <citation type="submission" date="2018-11" db="EMBL/GenBank/DDBJ databases">
        <authorList>
            <consortium name="Pathogen Informatics"/>
        </authorList>
    </citation>
    <scope>NUCLEOTIDE SEQUENCE [LARGE SCALE GENOMIC DNA]</scope>
    <source>
        <strain evidence="1 2">Zambia</strain>
    </source>
</reference>
<dbReference type="Pfam" id="PF00108">
    <property type="entry name" value="Thiolase_N"/>
    <property type="match status" value="1"/>
</dbReference>
<organism evidence="1 2">
    <name type="scientific">Schistosoma margrebowiei</name>
    <dbReference type="NCBI Taxonomy" id="48269"/>
    <lineage>
        <taxon>Eukaryota</taxon>
        <taxon>Metazoa</taxon>
        <taxon>Spiralia</taxon>
        <taxon>Lophotrochozoa</taxon>
        <taxon>Platyhelminthes</taxon>
        <taxon>Trematoda</taxon>
        <taxon>Digenea</taxon>
        <taxon>Strigeidida</taxon>
        <taxon>Schistosomatoidea</taxon>
        <taxon>Schistosomatidae</taxon>
        <taxon>Schistosoma</taxon>
    </lineage>
</organism>
<dbReference type="InterPro" id="IPR020616">
    <property type="entry name" value="Thiolase_N"/>
</dbReference>
<dbReference type="SUPFAM" id="SSF53901">
    <property type="entry name" value="Thiolase-like"/>
    <property type="match status" value="1"/>
</dbReference>
<dbReference type="InterPro" id="IPR016039">
    <property type="entry name" value="Thiolase-like"/>
</dbReference>